<keyword evidence="3" id="KW-1185">Reference proteome</keyword>
<dbReference type="Proteomes" id="UP000516173">
    <property type="component" value="Chromosome"/>
</dbReference>
<feature type="compositionally biased region" description="Low complexity" evidence="1">
    <location>
        <begin position="326"/>
        <end position="340"/>
    </location>
</feature>
<feature type="compositionally biased region" description="Low complexity" evidence="1">
    <location>
        <begin position="550"/>
        <end position="570"/>
    </location>
</feature>
<feature type="compositionally biased region" description="Gly residues" evidence="1">
    <location>
        <begin position="273"/>
        <end position="283"/>
    </location>
</feature>
<organism evidence="2 3">
    <name type="scientific">Nocardia wallacei</name>
    <dbReference type="NCBI Taxonomy" id="480035"/>
    <lineage>
        <taxon>Bacteria</taxon>
        <taxon>Bacillati</taxon>
        <taxon>Actinomycetota</taxon>
        <taxon>Actinomycetes</taxon>
        <taxon>Mycobacteriales</taxon>
        <taxon>Nocardiaceae</taxon>
        <taxon>Nocardia</taxon>
    </lineage>
</organism>
<dbReference type="AlphaFoldDB" id="A0A7G1KG34"/>
<feature type="compositionally biased region" description="Low complexity" evidence="1">
    <location>
        <begin position="368"/>
        <end position="383"/>
    </location>
</feature>
<feature type="compositionally biased region" description="Basic and acidic residues" evidence="1">
    <location>
        <begin position="464"/>
        <end position="475"/>
    </location>
</feature>
<sequence>MTAGIIQGAAVGGQDDPQVPGPGTTPPMKDIFSQIQDAAVQASIQPFAQKLGASEQRVRQIDGKLGELGAGTDPAYTSSDDHFQGMSHQALYDAVNGVGGLDPKGLQTMRQTWFECASELENLSSFTLSLGMNNIFGHGLWKGVAADAAQAASERYMRVANQIGQVFESVAMRMDGMAWTAEAVRKAVQPPPNSVTLTPNSDNPGQAVLPLLPNPQAMDQAEVEREKARQDAIRALDSIYTPSFPPSGANVPAYLDVPKIAGVGDGNPSAGGWNSGTGAGGSEGLSATGPEPVAAPSAEPPGAGPQDASPAATNPAGVGVPQGLLPTGTGTEPAATTAAGMGPGAGGSSSPGATGSGGPGGGYGGSGPSVASPGGLGASRPGMPAFGMPGGAFAAETGAGAAGRGAAAAAKPGTPMGGIPHGAHGRGDDKDDEREHRTPDYLKGIQPDWEQGLQAPSGIIDADSAPRFDAADDRYIPPQTFAPTVDRTGQPPTNIDPFRVPPVPAASDPVVHQPVPPTTPTPGNAAGAQRAPISHGATDYRGTDTFSAVADTSAEPAAPPAAAANPAPHAVADDAFRWPQHHEHQRQADDDPVSELGPAGEGDTAEDSDPGEYIFISGAGPMMDDDPGEGARQ</sequence>
<reference evidence="2 3" key="1">
    <citation type="submission" date="2020-08" db="EMBL/GenBank/DDBJ databases">
        <title>Genome Sequencing of Nocardia wallacei strain FMUON74 and assembly.</title>
        <authorList>
            <person name="Toyokawa M."/>
            <person name="Uesaka K."/>
        </authorList>
    </citation>
    <scope>NUCLEOTIDE SEQUENCE [LARGE SCALE GENOMIC DNA]</scope>
    <source>
        <strain evidence="2 3">FMUON74</strain>
    </source>
</reference>
<feature type="region of interest" description="Disordered" evidence="1">
    <location>
        <begin position="405"/>
        <end position="633"/>
    </location>
</feature>
<feature type="compositionally biased region" description="Acidic residues" evidence="1">
    <location>
        <begin position="623"/>
        <end position="633"/>
    </location>
</feature>
<dbReference type="EMBL" id="AP023396">
    <property type="protein sequence ID" value="BCK53203.1"/>
    <property type="molecule type" value="Genomic_DNA"/>
</dbReference>
<evidence type="ECO:0000313" key="3">
    <source>
        <dbReference type="Proteomes" id="UP000516173"/>
    </source>
</evidence>
<feature type="compositionally biased region" description="Basic and acidic residues" evidence="1">
    <location>
        <begin position="425"/>
        <end position="440"/>
    </location>
</feature>
<proteinExistence type="predicted"/>
<feature type="region of interest" description="Disordered" evidence="1">
    <location>
        <begin position="1"/>
        <end position="25"/>
    </location>
</feature>
<evidence type="ECO:0008006" key="4">
    <source>
        <dbReference type="Google" id="ProtNLM"/>
    </source>
</evidence>
<evidence type="ECO:0000313" key="2">
    <source>
        <dbReference type="EMBL" id="BCK53203.1"/>
    </source>
</evidence>
<feature type="compositionally biased region" description="Gly residues" evidence="1">
    <location>
        <begin position="341"/>
        <end position="367"/>
    </location>
</feature>
<feature type="region of interest" description="Disordered" evidence="1">
    <location>
        <begin position="266"/>
        <end position="383"/>
    </location>
</feature>
<feature type="compositionally biased region" description="Low complexity" evidence="1">
    <location>
        <begin position="284"/>
        <end position="297"/>
    </location>
</feature>
<evidence type="ECO:0000256" key="1">
    <source>
        <dbReference type="SAM" id="MobiDB-lite"/>
    </source>
</evidence>
<dbReference type="InterPro" id="IPR038332">
    <property type="entry name" value="PPE_sf"/>
</dbReference>
<feature type="compositionally biased region" description="Low complexity" evidence="1">
    <location>
        <begin position="1"/>
        <end position="18"/>
    </location>
</feature>
<protein>
    <recommendedName>
        <fullName evidence="4">PPE family domain-containing protein</fullName>
    </recommendedName>
</protein>
<dbReference type="Gene3D" id="1.20.1260.20">
    <property type="entry name" value="PPE superfamily"/>
    <property type="match status" value="1"/>
</dbReference>
<feature type="compositionally biased region" description="Basic and acidic residues" evidence="1">
    <location>
        <begin position="571"/>
        <end position="589"/>
    </location>
</feature>
<dbReference type="KEGG" id="nwl:NWFMUON74_09750"/>
<feature type="compositionally biased region" description="Low complexity" evidence="1">
    <location>
        <begin position="405"/>
        <end position="414"/>
    </location>
</feature>
<name>A0A7G1KG34_9NOCA</name>
<accession>A0A7G1KG34</accession>
<gene>
    <name evidence="2" type="ORF">NWFMUON74_09750</name>
</gene>